<dbReference type="Proteomes" id="UP000625711">
    <property type="component" value="Unassembled WGS sequence"/>
</dbReference>
<keyword evidence="3 5" id="KW-1133">Transmembrane helix</keyword>
<dbReference type="InterPro" id="IPR005829">
    <property type="entry name" value="Sugar_transporter_CS"/>
</dbReference>
<dbReference type="PANTHER" id="PTHR23507:SF39">
    <property type="entry name" value="GH23453P-RELATED"/>
    <property type="match status" value="1"/>
</dbReference>
<feature type="transmembrane region" description="Helical" evidence="5">
    <location>
        <begin position="7"/>
        <end position="24"/>
    </location>
</feature>
<feature type="transmembrane region" description="Helical" evidence="5">
    <location>
        <begin position="167"/>
        <end position="189"/>
    </location>
</feature>
<feature type="domain" description="Major facilitator superfamily (MFS) profile" evidence="6">
    <location>
        <begin position="20"/>
        <end position="440"/>
    </location>
</feature>
<dbReference type="OrthoDB" id="430300at2759"/>
<feature type="transmembrane region" description="Helical" evidence="5">
    <location>
        <begin position="128"/>
        <end position="155"/>
    </location>
</feature>
<feature type="transmembrane region" description="Helical" evidence="5">
    <location>
        <begin position="195"/>
        <end position="216"/>
    </location>
</feature>
<evidence type="ECO:0000256" key="5">
    <source>
        <dbReference type="SAM" id="Phobius"/>
    </source>
</evidence>
<organism evidence="7 8">
    <name type="scientific">Rhynchophorus ferrugineus</name>
    <name type="common">Red palm weevil</name>
    <name type="synonym">Curculio ferrugineus</name>
    <dbReference type="NCBI Taxonomy" id="354439"/>
    <lineage>
        <taxon>Eukaryota</taxon>
        <taxon>Metazoa</taxon>
        <taxon>Ecdysozoa</taxon>
        <taxon>Arthropoda</taxon>
        <taxon>Hexapoda</taxon>
        <taxon>Insecta</taxon>
        <taxon>Pterygota</taxon>
        <taxon>Neoptera</taxon>
        <taxon>Endopterygota</taxon>
        <taxon>Coleoptera</taxon>
        <taxon>Polyphaga</taxon>
        <taxon>Cucujiformia</taxon>
        <taxon>Curculionidae</taxon>
        <taxon>Dryophthorinae</taxon>
        <taxon>Rhynchophorus</taxon>
    </lineage>
</organism>
<reference evidence="7" key="1">
    <citation type="submission" date="2020-08" db="EMBL/GenBank/DDBJ databases">
        <title>Genome sequencing and assembly of the red palm weevil Rhynchophorus ferrugineus.</title>
        <authorList>
            <person name="Dias G.B."/>
            <person name="Bergman C.M."/>
            <person name="Manee M."/>
        </authorList>
    </citation>
    <scope>NUCLEOTIDE SEQUENCE</scope>
    <source>
        <strain evidence="7">AA-2017</strain>
        <tissue evidence="7">Whole larva</tissue>
    </source>
</reference>
<dbReference type="Pfam" id="PF07690">
    <property type="entry name" value="MFS_1"/>
    <property type="match status" value="1"/>
</dbReference>
<feature type="transmembrane region" description="Helical" evidence="5">
    <location>
        <begin position="292"/>
        <end position="312"/>
    </location>
</feature>
<protein>
    <recommendedName>
        <fullName evidence="6">Major facilitator superfamily (MFS) profile domain-containing protein</fullName>
    </recommendedName>
</protein>
<dbReference type="InterPro" id="IPR020846">
    <property type="entry name" value="MFS_dom"/>
</dbReference>
<evidence type="ECO:0000256" key="2">
    <source>
        <dbReference type="ARBA" id="ARBA00022692"/>
    </source>
</evidence>
<dbReference type="InterPro" id="IPR036259">
    <property type="entry name" value="MFS_trans_sf"/>
</dbReference>
<sequence length="472" mass="52116">MSFKPTIEIPLFLSTIGFMLTMSVNNNLLLDRTCYALLHENKTECALLGIVSNNIIEKLEKDVEPISDQISLVKNIVDSVLSSVLCLFIAPWSDRFGRKPILVVGLLGGTMSMGLHIVFAAIDTLTPWFILVLSLPVLLTGGSATFMTVLSAYLTDTTTKEERGFRMGVFDIVMTCAVLLGNTASSYILVATSYVMVYTISGILHVLALVFTIFFIPESLREREYENKIYGLLKLSNISEMFRTPFKERELSNRKILLLMMLCLCVGNFAMGGGAMMFYFLRAKFHWTLIQFTWFSSATSILGIVGTFLVIYVLHTVLKIRESLIIFTGSIFSVASLILTGLANKDWHIYLAASLNLPSSGQNAMTRSLMSKLVMEDEIAKVFSVLSITSSILGPISSIIYTSLYNQTLTSDPGLFNFVSAGVSSIGIFIYLAILIIEKKSSRPGYTVLESENVDIAATHSNSINAETPLLK</sequence>
<dbReference type="InterPro" id="IPR011701">
    <property type="entry name" value="MFS"/>
</dbReference>
<keyword evidence="2 5" id="KW-0812">Transmembrane</keyword>
<evidence type="ECO:0000259" key="6">
    <source>
        <dbReference type="PROSITE" id="PS50850"/>
    </source>
</evidence>
<proteinExistence type="predicted"/>
<evidence type="ECO:0000313" key="8">
    <source>
        <dbReference type="Proteomes" id="UP000625711"/>
    </source>
</evidence>
<keyword evidence="4 5" id="KW-0472">Membrane</keyword>
<dbReference type="AlphaFoldDB" id="A0A834HZE7"/>
<evidence type="ECO:0000256" key="4">
    <source>
        <dbReference type="ARBA" id="ARBA00023136"/>
    </source>
</evidence>
<dbReference type="PROSITE" id="PS00216">
    <property type="entry name" value="SUGAR_TRANSPORT_1"/>
    <property type="match status" value="1"/>
</dbReference>
<dbReference type="Gene3D" id="1.20.1250.20">
    <property type="entry name" value="MFS general substrate transporter like domains"/>
    <property type="match status" value="1"/>
</dbReference>
<evidence type="ECO:0000313" key="7">
    <source>
        <dbReference type="EMBL" id="KAF7271460.1"/>
    </source>
</evidence>
<dbReference type="GO" id="GO:0016020">
    <property type="term" value="C:membrane"/>
    <property type="evidence" value="ECO:0007669"/>
    <property type="project" value="UniProtKB-SubCell"/>
</dbReference>
<evidence type="ECO:0000256" key="1">
    <source>
        <dbReference type="ARBA" id="ARBA00004141"/>
    </source>
</evidence>
<dbReference type="GO" id="GO:0022857">
    <property type="term" value="F:transmembrane transporter activity"/>
    <property type="evidence" value="ECO:0007669"/>
    <property type="project" value="InterPro"/>
</dbReference>
<dbReference type="SUPFAM" id="SSF103473">
    <property type="entry name" value="MFS general substrate transporter"/>
    <property type="match status" value="1"/>
</dbReference>
<gene>
    <name evidence="7" type="ORF">GWI33_015662</name>
</gene>
<dbReference type="PROSITE" id="PS50850">
    <property type="entry name" value="MFS"/>
    <property type="match status" value="1"/>
</dbReference>
<feature type="transmembrane region" description="Helical" evidence="5">
    <location>
        <begin position="415"/>
        <end position="437"/>
    </location>
</feature>
<accession>A0A834HZE7</accession>
<dbReference type="PANTHER" id="PTHR23507">
    <property type="entry name" value="ZGC:174356"/>
    <property type="match status" value="1"/>
</dbReference>
<dbReference type="EMBL" id="JAACXV010013961">
    <property type="protein sequence ID" value="KAF7271460.1"/>
    <property type="molecule type" value="Genomic_DNA"/>
</dbReference>
<feature type="transmembrane region" description="Helical" evidence="5">
    <location>
        <begin position="324"/>
        <end position="343"/>
    </location>
</feature>
<feature type="transmembrane region" description="Helical" evidence="5">
    <location>
        <begin position="102"/>
        <end position="122"/>
    </location>
</feature>
<keyword evidence="8" id="KW-1185">Reference proteome</keyword>
<feature type="transmembrane region" description="Helical" evidence="5">
    <location>
        <begin position="256"/>
        <end position="280"/>
    </location>
</feature>
<feature type="transmembrane region" description="Helical" evidence="5">
    <location>
        <begin position="382"/>
        <end position="403"/>
    </location>
</feature>
<comment type="subcellular location">
    <subcellularLocation>
        <location evidence="1">Membrane</location>
        <topology evidence="1">Multi-pass membrane protein</topology>
    </subcellularLocation>
</comment>
<evidence type="ECO:0000256" key="3">
    <source>
        <dbReference type="ARBA" id="ARBA00022989"/>
    </source>
</evidence>
<name>A0A834HZE7_RHYFE</name>
<comment type="caution">
    <text evidence="7">The sequence shown here is derived from an EMBL/GenBank/DDBJ whole genome shotgun (WGS) entry which is preliminary data.</text>
</comment>